<evidence type="ECO:0000313" key="2">
    <source>
        <dbReference type="EMBL" id="RQM17329.1"/>
    </source>
</evidence>
<gene>
    <name evidence="2" type="ORF">DD237_001119</name>
    <name evidence="1" type="ORF">DD238_006718</name>
</gene>
<proteinExistence type="predicted"/>
<evidence type="ECO:0000313" key="1">
    <source>
        <dbReference type="EMBL" id="RMX63553.1"/>
    </source>
</evidence>
<name>A0A3M6VBL8_9STRA</name>
<keyword evidence="3" id="KW-1185">Reference proteome</keyword>
<dbReference type="VEuPathDB" id="FungiDB:DD237_001119"/>
<sequence>MKQTALANRAAKEVANVSKLAGMMKPRLPCLSACNVPPALDHRQRFQARLGQRELFILNVTSVPFFGSHTSLRRQYVYLGNSGLLVSRLSFGSWVTFNTQLDFEKAYSIMKHVYKQGPIPFRQRQDTLVEIFDEEAIYYGHWRKFRDETKHAINELEDVEEEELAEELEIFAVYETDDIIKEAFLVSCKKSTGWH</sequence>
<dbReference type="Proteomes" id="UP000282087">
    <property type="component" value="Unassembled WGS sequence"/>
</dbReference>
<dbReference type="InterPro" id="IPR036812">
    <property type="entry name" value="NAD(P)_OxRdtase_dom_sf"/>
</dbReference>
<comment type="caution">
    <text evidence="1">The sequence shown here is derived from an EMBL/GenBank/DDBJ whole genome shotgun (WGS) entry which is preliminary data.</text>
</comment>
<evidence type="ECO:0000313" key="4">
    <source>
        <dbReference type="Proteomes" id="UP000286097"/>
    </source>
</evidence>
<protein>
    <submittedName>
        <fullName evidence="1">Uncharacterized protein</fullName>
    </submittedName>
</protein>
<dbReference type="Proteomes" id="UP000286097">
    <property type="component" value="Unassembled WGS sequence"/>
</dbReference>
<dbReference type="STRING" id="542832.A0A3M6VBL8"/>
<organism evidence="1 3">
    <name type="scientific">Peronospora effusa</name>
    <dbReference type="NCBI Taxonomy" id="542832"/>
    <lineage>
        <taxon>Eukaryota</taxon>
        <taxon>Sar</taxon>
        <taxon>Stramenopiles</taxon>
        <taxon>Oomycota</taxon>
        <taxon>Peronosporomycetes</taxon>
        <taxon>Peronosporales</taxon>
        <taxon>Peronosporaceae</taxon>
        <taxon>Peronospora</taxon>
    </lineage>
</organism>
<dbReference type="AlphaFoldDB" id="A0A3M6VBL8"/>
<dbReference type="EMBL" id="QKXF01000098">
    <property type="protein sequence ID" value="RQM17329.1"/>
    <property type="molecule type" value="Genomic_DNA"/>
</dbReference>
<accession>A0A3M6VBL8</accession>
<dbReference type="EMBL" id="QLLG01000390">
    <property type="protein sequence ID" value="RMX63553.1"/>
    <property type="molecule type" value="Genomic_DNA"/>
</dbReference>
<dbReference type="SUPFAM" id="SSF51430">
    <property type="entry name" value="NAD(P)-linked oxidoreductase"/>
    <property type="match status" value="1"/>
</dbReference>
<evidence type="ECO:0000313" key="3">
    <source>
        <dbReference type="Proteomes" id="UP000282087"/>
    </source>
</evidence>
<reference evidence="3 4" key="1">
    <citation type="submission" date="2018-06" db="EMBL/GenBank/DDBJ databases">
        <title>Comparative genomics of downy mildews reveals potential adaptations to biotrophy.</title>
        <authorList>
            <person name="Fletcher K."/>
            <person name="Klosterman S.J."/>
            <person name="Derevnina L."/>
            <person name="Martin F."/>
            <person name="Koike S."/>
            <person name="Reyes Chin-Wo S."/>
            <person name="Mou B."/>
            <person name="Michelmore R."/>
        </authorList>
    </citation>
    <scope>NUCLEOTIDE SEQUENCE [LARGE SCALE GENOMIC DNA]</scope>
    <source>
        <strain evidence="2 4">R13</strain>
        <strain evidence="1 3">R14</strain>
    </source>
</reference>
<dbReference type="OrthoDB" id="2310150at2759"/>